<dbReference type="InterPro" id="IPR050660">
    <property type="entry name" value="NEK_Ser/Thr_kinase"/>
</dbReference>
<reference evidence="9" key="1">
    <citation type="submission" date="2021-01" db="EMBL/GenBank/DDBJ databases">
        <authorList>
            <person name="Corre E."/>
            <person name="Pelletier E."/>
            <person name="Niang G."/>
            <person name="Scheremetjew M."/>
            <person name="Finn R."/>
            <person name="Kale V."/>
            <person name="Holt S."/>
            <person name="Cochrane G."/>
            <person name="Meng A."/>
            <person name="Brown T."/>
            <person name="Cohen L."/>
        </authorList>
    </citation>
    <scope>NUCLEOTIDE SEQUENCE</scope>
    <source>
        <strain evidence="9">CCMP 2712</strain>
    </source>
</reference>
<proteinExistence type="predicted"/>
<feature type="region of interest" description="Disordered" evidence="7">
    <location>
        <begin position="682"/>
        <end position="748"/>
    </location>
</feature>
<dbReference type="Pfam" id="PF00069">
    <property type="entry name" value="Pkinase"/>
    <property type="match status" value="1"/>
</dbReference>
<organism evidence="9">
    <name type="scientific">Guillardia theta</name>
    <name type="common">Cryptophyte</name>
    <name type="synonym">Cryptomonas phi</name>
    <dbReference type="NCBI Taxonomy" id="55529"/>
    <lineage>
        <taxon>Eukaryota</taxon>
        <taxon>Cryptophyceae</taxon>
        <taxon>Pyrenomonadales</taxon>
        <taxon>Geminigeraceae</taxon>
        <taxon>Guillardia</taxon>
    </lineage>
</organism>
<evidence type="ECO:0000259" key="8">
    <source>
        <dbReference type="PROSITE" id="PS50011"/>
    </source>
</evidence>
<keyword evidence="3" id="KW-0547">Nucleotide-binding</keyword>
<protein>
    <recommendedName>
        <fullName evidence="1">non-specific serine/threonine protein kinase</fullName>
        <ecNumber evidence="1">2.7.11.1</ecNumber>
    </recommendedName>
</protein>
<dbReference type="PANTHER" id="PTHR43671">
    <property type="entry name" value="SERINE/THREONINE-PROTEIN KINASE NEK"/>
    <property type="match status" value="1"/>
</dbReference>
<evidence type="ECO:0000256" key="2">
    <source>
        <dbReference type="ARBA" id="ARBA00022679"/>
    </source>
</evidence>
<dbReference type="EMBL" id="HBKN01004330">
    <property type="protein sequence ID" value="CAE2255164.1"/>
    <property type="molecule type" value="Transcribed_RNA"/>
</dbReference>
<dbReference type="SMART" id="SM00220">
    <property type="entry name" value="S_TKc"/>
    <property type="match status" value="1"/>
</dbReference>
<evidence type="ECO:0000256" key="6">
    <source>
        <dbReference type="SAM" id="Coils"/>
    </source>
</evidence>
<dbReference type="GO" id="GO:0007059">
    <property type="term" value="P:chromosome segregation"/>
    <property type="evidence" value="ECO:0007669"/>
    <property type="project" value="TreeGrafter"/>
</dbReference>
<dbReference type="InterPro" id="IPR000719">
    <property type="entry name" value="Prot_kinase_dom"/>
</dbReference>
<evidence type="ECO:0000256" key="3">
    <source>
        <dbReference type="ARBA" id="ARBA00022741"/>
    </source>
</evidence>
<feature type="compositionally biased region" description="Basic and acidic residues" evidence="7">
    <location>
        <begin position="548"/>
        <end position="567"/>
    </location>
</feature>
<dbReference type="FunFam" id="1.10.510.10:FF:000571">
    <property type="entry name" value="Maternal embryonic leucine zipper kinase"/>
    <property type="match status" value="1"/>
</dbReference>
<dbReference type="Gene3D" id="3.30.200.20">
    <property type="entry name" value="Phosphorylase Kinase, domain 1"/>
    <property type="match status" value="2"/>
</dbReference>
<feature type="compositionally biased region" description="Basic and acidic residues" evidence="7">
    <location>
        <begin position="703"/>
        <end position="731"/>
    </location>
</feature>
<evidence type="ECO:0000256" key="1">
    <source>
        <dbReference type="ARBA" id="ARBA00012513"/>
    </source>
</evidence>
<evidence type="ECO:0000256" key="7">
    <source>
        <dbReference type="SAM" id="MobiDB-lite"/>
    </source>
</evidence>
<gene>
    <name evidence="9" type="ORF">GTHE00462_LOCUS3623</name>
</gene>
<dbReference type="AlphaFoldDB" id="A0A7S4MZ15"/>
<feature type="region of interest" description="Disordered" evidence="7">
    <location>
        <begin position="548"/>
        <end position="577"/>
    </location>
</feature>
<accession>A0A7S4MZ15</accession>
<dbReference type="GO" id="GO:0005737">
    <property type="term" value="C:cytoplasm"/>
    <property type="evidence" value="ECO:0007669"/>
    <property type="project" value="TreeGrafter"/>
</dbReference>
<keyword evidence="6" id="KW-0175">Coiled coil</keyword>
<keyword evidence="5" id="KW-0067">ATP-binding</keyword>
<dbReference type="GO" id="GO:0005634">
    <property type="term" value="C:nucleus"/>
    <property type="evidence" value="ECO:0007669"/>
    <property type="project" value="TreeGrafter"/>
</dbReference>
<dbReference type="PROSITE" id="PS00108">
    <property type="entry name" value="PROTEIN_KINASE_ST"/>
    <property type="match status" value="1"/>
</dbReference>
<dbReference type="Gene3D" id="1.10.510.10">
    <property type="entry name" value="Transferase(Phosphotransferase) domain 1"/>
    <property type="match status" value="1"/>
</dbReference>
<dbReference type="GO" id="GO:0004674">
    <property type="term" value="F:protein serine/threonine kinase activity"/>
    <property type="evidence" value="ECO:0007669"/>
    <property type="project" value="UniProtKB-EC"/>
</dbReference>
<name>A0A7S4MZ15_GUITH</name>
<feature type="region of interest" description="Disordered" evidence="7">
    <location>
        <begin position="601"/>
        <end position="627"/>
    </location>
</feature>
<dbReference type="GO" id="GO:0005524">
    <property type="term" value="F:ATP binding"/>
    <property type="evidence" value="ECO:0007669"/>
    <property type="project" value="UniProtKB-KW"/>
</dbReference>
<feature type="coiled-coil region" evidence="6">
    <location>
        <begin position="753"/>
        <end position="805"/>
    </location>
</feature>
<keyword evidence="4" id="KW-0418">Kinase</keyword>
<feature type="domain" description="Protein kinase" evidence="8">
    <location>
        <begin position="126"/>
        <end position="386"/>
    </location>
</feature>
<feature type="compositionally biased region" description="Basic and acidic residues" evidence="7">
    <location>
        <begin position="607"/>
        <end position="618"/>
    </location>
</feature>
<dbReference type="SUPFAM" id="SSF56112">
    <property type="entry name" value="Protein kinase-like (PK-like)"/>
    <property type="match status" value="1"/>
</dbReference>
<dbReference type="EC" id="2.7.11.1" evidence="1"/>
<sequence>MQFTRSCSYEDPGFQGFCWAGGRGASREVRMVLSFGADGMMRGHGHDSNGSFNVTGQFNAKQAEFVVSYDNPLVGKQTFKGLRKSDMSISGKWFVQDGTSGDFHFFHPDSDKRFPPSYEKDRLQIYQVLNRIATGGFGTVSRVLRVFDGKILVWKELNYSRMNKKERRMMITEVNILREVDHAHVVKYYDTIILRDEQKIYIIIEYCSNGDVGAMIDRCKSKKSRMEEAFIWRVLSQILQALQSCHNREEIILHRDLKPANILLDDAYMVKVADFGLAAVVNSDSIASSKVGTPLYMSPEQISGAGYTAKSDIWSLGCIVYEIAALRPPFDAQNQMELAHFIREGKFSRIPDLYSPDLHRVICWMLQQAPKSRPSADELLSYMQRLDVGRASPVSSPNVKGSSSYFESFHHISSARFSGQDVKRTPDQNYGWQRQERSEELVEELEGIKLALRNQEYLVHSVDVEAVEMKGGSVLVGDEVKAIQGREISGWRPEALKQYIRAMRKELKGGGELSLCLLRQSHLGGAAFVITNVTVKDLQHQGEHGALDGIRRDGWSAEGRTEGKNHSQEGLLLPSQLRPDVGLGSPTRQQVPLVPKLLLDGIGSEGGSRENRSAREVKSPSSMHQQRVHLTSTNPLHNLISPRFLEERPRKLISPVHRESNGHHLAVLEEKHAEALSYDLSAPRGNPLGVQPAQRYGNRSTRRREEVEDKRTSHVHSEHVPLNDQAERQAERQAACPPSVQMTSESDATVEELKAWETRLRSWEEALKKKDEELQQQEKSLNAKLEEAVQARRRERELLAALDRRNAELQHVRDALFKVVEKGLPPSESLVVGNVQVR</sequence>
<evidence type="ECO:0000256" key="4">
    <source>
        <dbReference type="ARBA" id="ARBA00022777"/>
    </source>
</evidence>
<dbReference type="CDD" id="cd08217">
    <property type="entry name" value="STKc_Nek2"/>
    <property type="match status" value="1"/>
</dbReference>
<dbReference type="InterPro" id="IPR008271">
    <property type="entry name" value="Ser/Thr_kinase_AS"/>
</dbReference>
<dbReference type="PANTHER" id="PTHR43671:SF13">
    <property type="entry name" value="SERINE_THREONINE-PROTEIN KINASE NEK2"/>
    <property type="match status" value="1"/>
</dbReference>
<dbReference type="InterPro" id="IPR011009">
    <property type="entry name" value="Kinase-like_dom_sf"/>
</dbReference>
<keyword evidence="2" id="KW-0808">Transferase</keyword>
<evidence type="ECO:0000313" key="9">
    <source>
        <dbReference type="EMBL" id="CAE2255164.1"/>
    </source>
</evidence>
<evidence type="ECO:0000256" key="5">
    <source>
        <dbReference type="ARBA" id="ARBA00022840"/>
    </source>
</evidence>
<dbReference type="GO" id="GO:0005813">
    <property type="term" value="C:centrosome"/>
    <property type="evidence" value="ECO:0007669"/>
    <property type="project" value="TreeGrafter"/>
</dbReference>
<dbReference type="PROSITE" id="PS50011">
    <property type="entry name" value="PROTEIN_KINASE_DOM"/>
    <property type="match status" value="1"/>
</dbReference>